<dbReference type="InterPro" id="IPR020476">
    <property type="entry name" value="Nudix_hydrolase"/>
</dbReference>
<dbReference type="GO" id="GO:0004081">
    <property type="term" value="F:bis(5'-nucleosyl)-tetraphosphatase (asymmetrical) activity"/>
    <property type="evidence" value="ECO:0007669"/>
    <property type="project" value="TreeGrafter"/>
</dbReference>
<proteinExistence type="inferred from homology"/>
<dbReference type="InterPro" id="IPR051325">
    <property type="entry name" value="Nudix_hydrolase_domain"/>
</dbReference>
<name>A0A1G2FR26_9BACT</name>
<evidence type="ECO:0000313" key="8">
    <source>
        <dbReference type="EMBL" id="OGZ40549.1"/>
    </source>
</evidence>
<dbReference type="PRINTS" id="PR00502">
    <property type="entry name" value="NUDIXFAMILY"/>
</dbReference>
<dbReference type="Pfam" id="PF00293">
    <property type="entry name" value="NUDIX"/>
    <property type="match status" value="1"/>
</dbReference>
<dbReference type="Proteomes" id="UP000177126">
    <property type="component" value="Unassembled WGS sequence"/>
</dbReference>
<comment type="caution">
    <text evidence="8">The sequence shown here is derived from an EMBL/GenBank/DDBJ whole genome shotgun (WGS) entry which is preliminary data.</text>
</comment>
<dbReference type="PANTHER" id="PTHR21340:SF0">
    <property type="entry name" value="BIS(5'-NUCLEOSYL)-TETRAPHOSPHATASE [ASYMMETRICAL]"/>
    <property type="match status" value="1"/>
</dbReference>
<evidence type="ECO:0000313" key="9">
    <source>
        <dbReference type="Proteomes" id="UP000177126"/>
    </source>
</evidence>
<dbReference type="EMBL" id="MHNF01000030">
    <property type="protein sequence ID" value="OGZ40549.1"/>
    <property type="molecule type" value="Genomic_DNA"/>
</dbReference>
<evidence type="ECO:0000256" key="2">
    <source>
        <dbReference type="ARBA" id="ARBA00018911"/>
    </source>
</evidence>
<dbReference type="SUPFAM" id="SSF55811">
    <property type="entry name" value="Nudix"/>
    <property type="match status" value="1"/>
</dbReference>
<evidence type="ECO:0000256" key="5">
    <source>
        <dbReference type="ARBA" id="ARBA00032644"/>
    </source>
</evidence>
<dbReference type="InterPro" id="IPR000086">
    <property type="entry name" value="NUDIX_hydrolase_dom"/>
</dbReference>
<dbReference type="InterPro" id="IPR003565">
    <property type="entry name" value="Tetra_PHTase"/>
</dbReference>
<evidence type="ECO:0000256" key="3">
    <source>
        <dbReference type="ARBA" id="ARBA00022741"/>
    </source>
</evidence>
<dbReference type="GO" id="GO:0006754">
    <property type="term" value="P:ATP biosynthetic process"/>
    <property type="evidence" value="ECO:0007669"/>
    <property type="project" value="TreeGrafter"/>
</dbReference>
<dbReference type="InterPro" id="IPR015797">
    <property type="entry name" value="NUDIX_hydrolase-like_dom_sf"/>
</dbReference>
<dbReference type="Gene3D" id="3.90.79.10">
    <property type="entry name" value="Nucleoside Triphosphate Pyrophosphohydrolase"/>
    <property type="match status" value="1"/>
</dbReference>
<comment type="similarity">
    <text evidence="1 6">Belongs to the Nudix hydrolase family.</text>
</comment>
<dbReference type="InterPro" id="IPR020084">
    <property type="entry name" value="NUDIX_hydrolase_CS"/>
</dbReference>
<gene>
    <name evidence="8" type="ORF">A3B04_00315</name>
</gene>
<evidence type="ECO:0000256" key="1">
    <source>
        <dbReference type="ARBA" id="ARBA00005582"/>
    </source>
</evidence>
<sequence length="153" mass="18081">MIFSKSVGAIIFYRGADNRIEYLLLDHGNSWANSVAYWNFPKGTMEKGESEIETAKREITEETGLRDLFFLPKFKTAERYFYREKRTLNQGRLIFKTVIFFLAEANRKDVEISSEHVGWKWRDFTGASRQLKFKSSRKILNKADKFLHGYFSR</sequence>
<dbReference type="CDD" id="cd03428">
    <property type="entry name" value="NUDIX_Ap4A_Nudt2"/>
    <property type="match status" value="1"/>
</dbReference>
<keyword evidence="3" id="KW-0547">Nucleotide-binding</keyword>
<evidence type="ECO:0000256" key="4">
    <source>
        <dbReference type="ARBA" id="ARBA00022801"/>
    </source>
</evidence>
<evidence type="ECO:0000256" key="6">
    <source>
        <dbReference type="RuleBase" id="RU003476"/>
    </source>
</evidence>
<accession>A0A1G2FR26</accession>
<feature type="domain" description="Nudix hydrolase" evidence="7">
    <location>
        <begin position="1"/>
        <end position="144"/>
    </location>
</feature>
<keyword evidence="4 6" id="KW-0378">Hydrolase</keyword>
<dbReference type="PANTHER" id="PTHR21340">
    <property type="entry name" value="DIADENOSINE 5,5-P1,P4-TETRAPHOSPHATE PYROPHOSPHOHYDROLASE MUTT"/>
    <property type="match status" value="1"/>
</dbReference>
<dbReference type="PROSITE" id="PS00893">
    <property type="entry name" value="NUDIX_BOX"/>
    <property type="match status" value="1"/>
</dbReference>
<organism evidence="8 9">
    <name type="scientific">Candidatus Portnoybacteria bacterium RIFCSPLOWO2_02_FULL_39_11</name>
    <dbReference type="NCBI Taxonomy" id="1802001"/>
    <lineage>
        <taxon>Bacteria</taxon>
        <taxon>Candidatus Portnoyibacteriota</taxon>
    </lineage>
</organism>
<protein>
    <recommendedName>
        <fullName evidence="2">Bis(5'-nucleosyl)-tetraphosphatase [asymmetrical]</fullName>
    </recommendedName>
    <alternativeName>
        <fullName evidence="5">Diadenosine 5',5'''-P1,P4-tetraphosphate asymmetrical hydrolase</fullName>
    </alternativeName>
</protein>
<evidence type="ECO:0000259" key="7">
    <source>
        <dbReference type="PROSITE" id="PS51462"/>
    </source>
</evidence>
<reference evidence="8 9" key="1">
    <citation type="journal article" date="2016" name="Nat. Commun.">
        <title>Thousands of microbial genomes shed light on interconnected biogeochemical processes in an aquifer system.</title>
        <authorList>
            <person name="Anantharaman K."/>
            <person name="Brown C.T."/>
            <person name="Hug L.A."/>
            <person name="Sharon I."/>
            <person name="Castelle C.J."/>
            <person name="Probst A.J."/>
            <person name="Thomas B.C."/>
            <person name="Singh A."/>
            <person name="Wilkins M.J."/>
            <person name="Karaoz U."/>
            <person name="Brodie E.L."/>
            <person name="Williams K.H."/>
            <person name="Hubbard S.S."/>
            <person name="Banfield J.F."/>
        </authorList>
    </citation>
    <scope>NUCLEOTIDE SEQUENCE [LARGE SCALE GENOMIC DNA]</scope>
</reference>
<dbReference type="AlphaFoldDB" id="A0A1G2FR26"/>
<dbReference type="PROSITE" id="PS51462">
    <property type="entry name" value="NUDIX"/>
    <property type="match status" value="1"/>
</dbReference>
<dbReference type="GO" id="GO:0000166">
    <property type="term" value="F:nucleotide binding"/>
    <property type="evidence" value="ECO:0007669"/>
    <property type="project" value="UniProtKB-KW"/>
</dbReference>
<dbReference type="GO" id="GO:0006167">
    <property type="term" value="P:AMP biosynthetic process"/>
    <property type="evidence" value="ECO:0007669"/>
    <property type="project" value="TreeGrafter"/>
</dbReference>